<organism evidence="3 4">
    <name type="scientific">Mangrovicoccus algicola</name>
    <dbReference type="NCBI Taxonomy" id="2771008"/>
    <lineage>
        <taxon>Bacteria</taxon>
        <taxon>Pseudomonadati</taxon>
        <taxon>Pseudomonadota</taxon>
        <taxon>Alphaproteobacteria</taxon>
        <taxon>Rhodobacterales</taxon>
        <taxon>Paracoccaceae</taxon>
        <taxon>Mangrovicoccus</taxon>
    </lineage>
</organism>
<evidence type="ECO:0000259" key="2">
    <source>
        <dbReference type="Pfam" id="PF13737"/>
    </source>
</evidence>
<dbReference type="RefSeq" id="WP_193182805.1">
    <property type="nucleotide sequence ID" value="NZ_JACVXA010000032.1"/>
</dbReference>
<dbReference type="InterPro" id="IPR053172">
    <property type="entry name" value="Tn903_transposase"/>
</dbReference>
<feature type="region of interest" description="Disordered" evidence="1">
    <location>
        <begin position="129"/>
        <end position="158"/>
    </location>
</feature>
<dbReference type="NCBIfam" id="NF033579">
    <property type="entry name" value="transpos_IS5_2"/>
    <property type="match status" value="1"/>
</dbReference>
<evidence type="ECO:0000313" key="4">
    <source>
        <dbReference type="Proteomes" id="UP000609121"/>
    </source>
</evidence>
<reference evidence="3" key="1">
    <citation type="submission" date="2020-09" db="EMBL/GenBank/DDBJ databases">
        <title>A novel bacterium of genus Mangrovicoccus, isolated from South China Sea.</title>
        <authorList>
            <person name="Huang H."/>
            <person name="Mo K."/>
            <person name="Hu Y."/>
        </authorList>
    </citation>
    <scope>NUCLEOTIDE SEQUENCE</scope>
    <source>
        <strain evidence="3">HB182678</strain>
    </source>
</reference>
<comment type="caution">
    <text evidence="3">The sequence shown here is derived from an EMBL/GenBank/DDBJ whole genome shotgun (WGS) entry which is preliminary data.</text>
</comment>
<evidence type="ECO:0000313" key="3">
    <source>
        <dbReference type="EMBL" id="MBE3638807.1"/>
    </source>
</evidence>
<dbReference type="AlphaFoldDB" id="A0A8J6YW22"/>
<dbReference type="PANTHER" id="PTHR34631:SF3">
    <property type="entry name" value="ISSOD12 TRANSPOSASE TNPA_ISSOD12"/>
    <property type="match status" value="1"/>
</dbReference>
<dbReference type="InterPro" id="IPR053520">
    <property type="entry name" value="Transposase_Tn903"/>
</dbReference>
<dbReference type="InterPro" id="IPR025668">
    <property type="entry name" value="Tnp_DDE_dom"/>
</dbReference>
<dbReference type="EMBL" id="JACVXA010000032">
    <property type="protein sequence ID" value="MBE3638807.1"/>
    <property type="molecule type" value="Genomic_DNA"/>
</dbReference>
<dbReference type="PANTHER" id="PTHR34631">
    <property type="match status" value="1"/>
</dbReference>
<dbReference type="Pfam" id="PF13737">
    <property type="entry name" value="DDE_Tnp_1_5"/>
    <property type="match status" value="1"/>
</dbReference>
<proteinExistence type="predicted"/>
<gene>
    <name evidence="3" type="ORF">ICN82_11395</name>
</gene>
<dbReference type="Proteomes" id="UP000609121">
    <property type="component" value="Unassembled WGS sequence"/>
</dbReference>
<feature type="domain" description="Transposase DDE" evidence="2">
    <location>
        <begin position="22"/>
        <end position="130"/>
    </location>
</feature>
<accession>A0A8J6YW22</accession>
<evidence type="ECO:0000256" key="1">
    <source>
        <dbReference type="SAM" id="MobiDB-lite"/>
    </source>
</evidence>
<feature type="compositionally biased region" description="Basic residues" evidence="1">
    <location>
        <begin position="135"/>
        <end position="149"/>
    </location>
</feature>
<sequence length="322" mass="35060">MSSWAPTKHKTTNLSAYNDALKRRGSLTIWFDPDMTWRAPPTGKRGRLPSFSDAAIQTCLTMKVLFGMPLRQMTGFVQSLLKLVGLDWLVPDFSTLCRRQRTLNVAIPYRGGAGPLNLLIDSTGIKAEGEGERNARKHGGSKRRARHCPRTNGGHGSLRKIHIGVDEETLEVRAVEVTGSNIGDAPILPELPDQIAADEQIGSVTADGACDTRKCHEAIAARGAAAIIPPRKNAKPWNPTSPGAIARNEALRASKHLGRAIWRRSSGDHRRSRVESKMNCITLLGQSLMARDFDRQVAELQVRIAVLNGYTALGIPVTVAVG</sequence>
<keyword evidence="4" id="KW-1185">Reference proteome</keyword>
<name>A0A8J6YW22_9RHOB</name>
<protein>
    <submittedName>
        <fullName evidence="3">IS5 family transposase</fullName>
    </submittedName>
</protein>